<dbReference type="CDD" id="cd07067">
    <property type="entry name" value="HP_PGM_like"/>
    <property type="match status" value="1"/>
</dbReference>
<reference evidence="2 3" key="1">
    <citation type="submission" date="2021-07" db="EMBL/GenBank/DDBJ databases">
        <title>Actinomadura sp. PM05-2 isolated from lichen.</title>
        <authorList>
            <person name="Somphong A."/>
            <person name="Phongsopitanun W."/>
            <person name="Tanasupawat S."/>
            <person name="Peongsungnone V."/>
        </authorList>
    </citation>
    <scope>NUCLEOTIDE SEQUENCE [LARGE SCALE GENOMIC DNA]</scope>
    <source>
        <strain evidence="2 3">PM05-2</strain>
    </source>
</reference>
<evidence type="ECO:0000313" key="3">
    <source>
        <dbReference type="Proteomes" id="UP000774570"/>
    </source>
</evidence>
<evidence type="ECO:0000256" key="1">
    <source>
        <dbReference type="SAM" id="MobiDB-lite"/>
    </source>
</evidence>
<dbReference type="Gene3D" id="3.40.50.1240">
    <property type="entry name" value="Phosphoglycerate mutase-like"/>
    <property type="match status" value="1"/>
</dbReference>
<accession>A0ABS7G2A3</accession>
<dbReference type="Pfam" id="PF00300">
    <property type="entry name" value="His_Phos_1"/>
    <property type="match status" value="1"/>
</dbReference>
<dbReference type="SMART" id="SM00855">
    <property type="entry name" value="PGAM"/>
    <property type="match status" value="1"/>
</dbReference>
<comment type="caution">
    <text evidence="2">The sequence shown here is derived from an EMBL/GenBank/DDBJ whole genome shotgun (WGS) entry which is preliminary data.</text>
</comment>
<dbReference type="InterPro" id="IPR013078">
    <property type="entry name" value="His_Pase_superF_clade-1"/>
</dbReference>
<dbReference type="Proteomes" id="UP000774570">
    <property type="component" value="Unassembled WGS sequence"/>
</dbReference>
<protein>
    <submittedName>
        <fullName evidence="2">Histidine phosphatase family protein</fullName>
    </submittedName>
</protein>
<feature type="compositionally biased region" description="Pro residues" evidence="1">
    <location>
        <begin position="23"/>
        <end position="36"/>
    </location>
</feature>
<dbReference type="EMBL" id="JAIBOA010000027">
    <property type="protein sequence ID" value="MBW8486847.1"/>
    <property type="molecule type" value="Genomic_DNA"/>
</dbReference>
<proteinExistence type="predicted"/>
<dbReference type="InterPro" id="IPR029033">
    <property type="entry name" value="His_PPase_superfam"/>
</dbReference>
<feature type="region of interest" description="Disordered" evidence="1">
    <location>
        <begin position="19"/>
        <end position="50"/>
    </location>
</feature>
<organism evidence="2 3">
    <name type="scientific">Actinomadura parmotrematis</name>
    <dbReference type="NCBI Taxonomy" id="2864039"/>
    <lineage>
        <taxon>Bacteria</taxon>
        <taxon>Bacillati</taxon>
        <taxon>Actinomycetota</taxon>
        <taxon>Actinomycetes</taxon>
        <taxon>Streptosporangiales</taxon>
        <taxon>Thermomonosporaceae</taxon>
        <taxon>Actinomadura</taxon>
    </lineage>
</organism>
<name>A0ABS7G2A3_9ACTN</name>
<keyword evidence="3" id="KW-1185">Reference proteome</keyword>
<evidence type="ECO:0000313" key="2">
    <source>
        <dbReference type="EMBL" id="MBW8486847.1"/>
    </source>
</evidence>
<dbReference type="SUPFAM" id="SSF53254">
    <property type="entry name" value="Phosphoglycerate mutase-like"/>
    <property type="match status" value="1"/>
</dbReference>
<gene>
    <name evidence="2" type="ORF">K1Y72_31070</name>
</gene>
<sequence length="241" mass="25513">MAAVRSCPARERAAILLQDRPPHNPLRPPCHFPPATRPARRRTSPTRASPGRLARVTLRLLLICHAPTEATRRARFADPGDLPEPSGLAAAQAVRGTPGRITRAVRGPEARCRATAEALGLDAAVPDDALADLDVGAWRGLPMDAAGPGLAAWLADPAAAPHGGEPVAALLERVASWLEARPEGPERVAAVTHPAVVRAAVLHVLGAPARAFWRLDAAPLSQTRLSRSGGRWRLRETGHAL</sequence>